<dbReference type="Proteomes" id="UP000886501">
    <property type="component" value="Unassembled WGS sequence"/>
</dbReference>
<evidence type="ECO:0000313" key="2">
    <source>
        <dbReference type="Proteomes" id="UP000886501"/>
    </source>
</evidence>
<gene>
    <name evidence="1" type="ORF">BDM02DRAFT_3147799</name>
</gene>
<comment type="caution">
    <text evidence="1">The sequence shown here is derived from an EMBL/GenBank/DDBJ whole genome shotgun (WGS) entry which is preliminary data.</text>
</comment>
<reference evidence="1" key="2">
    <citation type="journal article" date="2020" name="Nat. Commun.">
        <title>Large-scale genome sequencing of mycorrhizal fungi provides insights into the early evolution of symbiotic traits.</title>
        <authorList>
            <person name="Miyauchi S."/>
            <person name="Kiss E."/>
            <person name="Kuo A."/>
            <person name="Drula E."/>
            <person name="Kohler A."/>
            <person name="Sanchez-Garcia M."/>
            <person name="Morin E."/>
            <person name="Andreopoulos B."/>
            <person name="Barry K.W."/>
            <person name="Bonito G."/>
            <person name="Buee M."/>
            <person name="Carver A."/>
            <person name="Chen C."/>
            <person name="Cichocki N."/>
            <person name="Clum A."/>
            <person name="Culley D."/>
            <person name="Crous P.W."/>
            <person name="Fauchery L."/>
            <person name="Girlanda M."/>
            <person name="Hayes R.D."/>
            <person name="Keri Z."/>
            <person name="LaButti K."/>
            <person name="Lipzen A."/>
            <person name="Lombard V."/>
            <person name="Magnuson J."/>
            <person name="Maillard F."/>
            <person name="Murat C."/>
            <person name="Nolan M."/>
            <person name="Ohm R.A."/>
            <person name="Pangilinan J."/>
            <person name="Pereira M.F."/>
            <person name="Perotto S."/>
            <person name="Peter M."/>
            <person name="Pfister S."/>
            <person name="Riley R."/>
            <person name="Sitrit Y."/>
            <person name="Stielow J.B."/>
            <person name="Szollosi G."/>
            <person name="Zifcakova L."/>
            <person name="Stursova M."/>
            <person name="Spatafora J.W."/>
            <person name="Tedersoo L."/>
            <person name="Vaario L.M."/>
            <person name="Yamada A."/>
            <person name="Yan M."/>
            <person name="Wang P."/>
            <person name="Xu J."/>
            <person name="Bruns T."/>
            <person name="Baldrian P."/>
            <person name="Vilgalys R."/>
            <person name="Dunand C."/>
            <person name="Henrissat B."/>
            <person name="Grigoriev I.V."/>
            <person name="Hibbett D."/>
            <person name="Nagy L.G."/>
            <person name="Martin F.M."/>
        </authorList>
    </citation>
    <scope>NUCLEOTIDE SEQUENCE</scope>
    <source>
        <strain evidence="1">P2</strain>
    </source>
</reference>
<proteinExistence type="predicted"/>
<accession>A0ACB6ZAF7</accession>
<name>A0ACB6ZAF7_THEGA</name>
<keyword evidence="2" id="KW-1185">Reference proteome</keyword>
<evidence type="ECO:0000313" key="1">
    <source>
        <dbReference type="EMBL" id="KAF9646223.1"/>
    </source>
</evidence>
<dbReference type="EMBL" id="MU118064">
    <property type="protein sequence ID" value="KAF9646223.1"/>
    <property type="molecule type" value="Genomic_DNA"/>
</dbReference>
<organism evidence="1 2">
    <name type="scientific">Thelephora ganbajun</name>
    <name type="common">Ganba fungus</name>
    <dbReference type="NCBI Taxonomy" id="370292"/>
    <lineage>
        <taxon>Eukaryota</taxon>
        <taxon>Fungi</taxon>
        <taxon>Dikarya</taxon>
        <taxon>Basidiomycota</taxon>
        <taxon>Agaricomycotina</taxon>
        <taxon>Agaricomycetes</taxon>
        <taxon>Thelephorales</taxon>
        <taxon>Thelephoraceae</taxon>
        <taxon>Thelephora</taxon>
    </lineage>
</organism>
<reference evidence="1" key="1">
    <citation type="submission" date="2019-10" db="EMBL/GenBank/DDBJ databases">
        <authorList>
            <consortium name="DOE Joint Genome Institute"/>
            <person name="Kuo A."/>
            <person name="Miyauchi S."/>
            <person name="Kiss E."/>
            <person name="Drula E."/>
            <person name="Kohler A."/>
            <person name="Sanchez-Garcia M."/>
            <person name="Andreopoulos B."/>
            <person name="Barry K.W."/>
            <person name="Bonito G."/>
            <person name="Buee M."/>
            <person name="Carver A."/>
            <person name="Chen C."/>
            <person name="Cichocki N."/>
            <person name="Clum A."/>
            <person name="Culley D."/>
            <person name="Crous P.W."/>
            <person name="Fauchery L."/>
            <person name="Girlanda M."/>
            <person name="Hayes R."/>
            <person name="Keri Z."/>
            <person name="Labutti K."/>
            <person name="Lipzen A."/>
            <person name="Lombard V."/>
            <person name="Magnuson J."/>
            <person name="Maillard F."/>
            <person name="Morin E."/>
            <person name="Murat C."/>
            <person name="Nolan M."/>
            <person name="Ohm R."/>
            <person name="Pangilinan J."/>
            <person name="Pereira M."/>
            <person name="Perotto S."/>
            <person name="Peter M."/>
            <person name="Riley R."/>
            <person name="Sitrit Y."/>
            <person name="Stielow B."/>
            <person name="Szollosi G."/>
            <person name="Zifcakova L."/>
            <person name="Stursova M."/>
            <person name="Spatafora J.W."/>
            <person name="Tedersoo L."/>
            <person name="Vaario L.-M."/>
            <person name="Yamada A."/>
            <person name="Yan M."/>
            <person name="Wang P."/>
            <person name="Xu J."/>
            <person name="Bruns T."/>
            <person name="Baldrian P."/>
            <person name="Vilgalys R."/>
            <person name="Henrissat B."/>
            <person name="Grigoriev I.V."/>
            <person name="Hibbett D."/>
            <person name="Nagy L.G."/>
            <person name="Martin F.M."/>
        </authorList>
    </citation>
    <scope>NUCLEOTIDE SEQUENCE</scope>
    <source>
        <strain evidence="1">P2</strain>
    </source>
</reference>
<sequence>MEGQQAIIPIALPVLRDQNAKGSGLGTTKAIELSFASGKPCALATWGFTPQLEDIPSPPHNQQTAPLRGAFIGCEDGSVYLLHPKLGVKTDLISPAQFNFELTDTLLHTRPSTPSGISHLGRNSSAFSSQSSLRSATIPFHLSRSRIVSGVTAEAVEAPKNYVDFEEEQEKLKGLLKHKGPVKERHFMDGVLPTFEKNISIDKHPVPPLTITSTGILSRKPTKRKSENRVHSSTHSRAPSHPVNSTSTLASPVVTSLQLHTCGDIHSLYLRSHTFPSRFGPGKAISQLLVDESQLYVVCLQKNGDISILSTTDGSCRTSARSDSPVLVPPSGTVDHRTLHCAWTWKFLHLVKAQNRTFIISLAASDSVSFRRDSLESDLQDHTRISVYTFTPESSDEPKLEKVGEWRVDGYAGGVSCHKNGDDSFILVYVDLLQRMMSHTVRLVTTAVPRPPLSRRPSRSGVISLPNPFKVLRATHLGASETVEITELVGRVEVDAQVELGVVPVEGTIIANRTVLTKDGRRGIIWTESGLTVVQTQSDGLREIWSTTAPPVDAGWIDQSSFMLAYPENYELHTLTTVDADGIPTSGDTQTTSVTCNLTRSTSVPGTEAAIFTSAGDLVSTNTPGPSLRSVNLTIFPKPGEIESSPRYHTLCEISASIDTIEAHASASLVLDIDSIVIGYSDGYLHRTSLSRLCSSSPAEIISDVPLRGFITTLFPVENERTKESLIVGGADDGSIAFWSAETLKICACWTLFNTPLAHVIRTMGDAVGRLKGSLLCVAQDGTIAIVDIDCLQFMYLIPTSVTPLVRVCIGGDNLLLIYGDRHARLWDVKTQEFWRAMTVDKAGELVGQGGWAEWHLDRPPNNSLVLSGLDTSLHTLDSATVFQLNLAVFLVRSRPSIGQSTTQAPESEKGNFRSVLSILLTWGLNEGIDEICKGRLNIIPSVDVGVGHSRSGSTSLYAGYYPAGEWRVSPEQSASRALAILACLQILSRDVELNQDVEVVSAFYAASLGDLVGEGYCSPSLSSLAIAWVSYPDEFREPAKLLFNAGLARFTDQEIAGLAELWQHRLPCLQPDVEKPSLTSVVATFICGSIAVEKYSLLSPSCLTDISKSISMYLHDDRPICRILAIDLCSRGFDTWQSYVDVMELLRFLFSLATHTKKDGITTLNVGVAARSAVLQIASNHTPLVMTTLSMDILHVTDAQQRKSLMQMLAFLIRKRPLVIQPHLPRLIEAVVKSLDPNSSGNREATIDAATEILVYVVQTFPTVDFHMNTQRLAVGTSEGAIIMFDLKTATRLYVLEGHKQRLAACSFSPDGRRLVTVSLDENTVLVWKVGSSFSSFFNPGAPPRQGHGDGEPFKTWEFNVGDAAKLTPAETLVELKTEWVGERSVKLMIRDVTMTFST</sequence>
<protein>
    <submittedName>
        <fullName evidence="1">WD40 repeat-like protein</fullName>
    </submittedName>
</protein>